<accession>A0ABP8U5B4</accession>
<name>A0ABP8U5B4_9ACTN</name>
<gene>
    <name evidence="1" type="ORF">GCM10023196_017080</name>
</gene>
<sequence>MHKVRDLMRHGGVSAAVGGAHQARLAEDVLLRERDDAAVIYPADFAPRPAVRGVPPLVLPEFGQRSEFRGARDDHCLSALVDHPLRESRVVAEHPRDDLVQRLPSHRVSLHTRRYAGDQLRHHGREVRRVQRVTHPVYEDRVARQAVPLLRSHDGQIRVPVVR</sequence>
<organism evidence="1 2">
    <name type="scientific">Actinoallomurus vinaceus</name>
    <dbReference type="NCBI Taxonomy" id="1080074"/>
    <lineage>
        <taxon>Bacteria</taxon>
        <taxon>Bacillati</taxon>
        <taxon>Actinomycetota</taxon>
        <taxon>Actinomycetes</taxon>
        <taxon>Streptosporangiales</taxon>
        <taxon>Thermomonosporaceae</taxon>
        <taxon>Actinoallomurus</taxon>
    </lineage>
</organism>
<evidence type="ECO:0000313" key="1">
    <source>
        <dbReference type="EMBL" id="GAA4622931.1"/>
    </source>
</evidence>
<dbReference type="Proteomes" id="UP001501442">
    <property type="component" value="Unassembled WGS sequence"/>
</dbReference>
<proteinExistence type="predicted"/>
<reference evidence="2" key="1">
    <citation type="journal article" date="2019" name="Int. J. Syst. Evol. Microbiol.">
        <title>The Global Catalogue of Microorganisms (GCM) 10K type strain sequencing project: providing services to taxonomists for standard genome sequencing and annotation.</title>
        <authorList>
            <consortium name="The Broad Institute Genomics Platform"/>
            <consortium name="The Broad Institute Genome Sequencing Center for Infectious Disease"/>
            <person name="Wu L."/>
            <person name="Ma J."/>
        </authorList>
    </citation>
    <scope>NUCLEOTIDE SEQUENCE [LARGE SCALE GENOMIC DNA]</scope>
    <source>
        <strain evidence="2">JCM 17939</strain>
    </source>
</reference>
<protein>
    <submittedName>
        <fullName evidence="1">Uncharacterized protein</fullName>
    </submittedName>
</protein>
<keyword evidence="2" id="KW-1185">Reference proteome</keyword>
<comment type="caution">
    <text evidence="1">The sequence shown here is derived from an EMBL/GenBank/DDBJ whole genome shotgun (WGS) entry which is preliminary data.</text>
</comment>
<dbReference type="EMBL" id="BAABHK010000002">
    <property type="protein sequence ID" value="GAA4622931.1"/>
    <property type="molecule type" value="Genomic_DNA"/>
</dbReference>
<evidence type="ECO:0000313" key="2">
    <source>
        <dbReference type="Proteomes" id="UP001501442"/>
    </source>
</evidence>